<sequence length="194" mass="21414">MDWLSSPCRSKASPLKRCTIRPTQWLRHTTRVFGCRKSNWTNTSGSPGRPDDVCPRLPHKLSEVLAQTLEVKTVDAPAGKERAAALHRENAMLAGGRVENRVLTKAGPVKRHLELELPEGMSARHFRKARFVTFDACWHVLASVTRKRLSSAPFAPISLTVGTPVKLSKVLTGYSWLSQSATKHVLDVLGAVAE</sequence>
<protein>
    <submittedName>
        <fullName evidence="1">Uncharacterized protein</fullName>
    </submittedName>
</protein>
<accession>A0ABQ0L220</accession>
<evidence type="ECO:0000313" key="2">
    <source>
        <dbReference type="Proteomes" id="UP000815677"/>
    </source>
</evidence>
<keyword evidence="2" id="KW-1185">Reference proteome</keyword>
<evidence type="ECO:0000313" key="1">
    <source>
        <dbReference type="EMBL" id="GAT45214.1"/>
    </source>
</evidence>
<gene>
    <name evidence="1" type="ORF">MCHLO_02804</name>
</gene>
<dbReference type="EMBL" id="DF841004">
    <property type="protein sequence ID" value="GAT45214.1"/>
    <property type="molecule type" value="Genomic_DNA"/>
</dbReference>
<name>A0ABQ0L220_MYCCL</name>
<organism evidence="1 2">
    <name type="scientific">Mycena chlorophos</name>
    <name type="common">Agaric fungus</name>
    <name type="synonym">Agaricus chlorophos</name>
    <dbReference type="NCBI Taxonomy" id="658473"/>
    <lineage>
        <taxon>Eukaryota</taxon>
        <taxon>Fungi</taxon>
        <taxon>Dikarya</taxon>
        <taxon>Basidiomycota</taxon>
        <taxon>Agaricomycotina</taxon>
        <taxon>Agaricomycetes</taxon>
        <taxon>Agaricomycetidae</taxon>
        <taxon>Agaricales</taxon>
        <taxon>Marasmiineae</taxon>
        <taxon>Mycenaceae</taxon>
        <taxon>Mycena</taxon>
    </lineage>
</organism>
<reference evidence="1" key="1">
    <citation type="submission" date="2014-09" db="EMBL/GenBank/DDBJ databases">
        <title>Genome sequence of the luminous mushroom Mycena chlorophos for searching fungal bioluminescence genes.</title>
        <authorList>
            <person name="Tanaka Y."/>
            <person name="Kasuga D."/>
            <person name="Oba Y."/>
            <person name="Hase S."/>
            <person name="Sato K."/>
            <person name="Oba Y."/>
            <person name="Sakakibara Y."/>
        </authorList>
    </citation>
    <scope>NUCLEOTIDE SEQUENCE</scope>
</reference>
<proteinExistence type="predicted"/>
<dbReference type="Proteomes" id="UP000815677">
    <property type="component" value="Unassembled WGS sequence"/>
</dbReference>